<organism evidence="2 3">
    <name type="scientific">Periconia digitata</name>
    <dbReference type="NCBI Taxonomy" id="1303443"/>
    <lineage>
        <taxon>Eukaryota</taxon>
        <taxon>Fungi</taxon>
        <taxon>Dikarya</taxon>
        <taxon>Ascomycota</taxon>
        <taxon>Pezizomycotina</taxon>
        <taxon>Dothideomycetes</taxon>
        <taxon>Pleosporomycetidae</taxon>
        <taxon>Pleosporales</taxon>
        <taxon>Massarineae</taxon>
        <taxon>Periconiaceae</taxon>
        <taxon>Periconia</taxon>
    </lineage>
</organism>
<protein>
    <submittedName>
        <fullName evidence="2">Uncharacterized protein</fullName>
    </submittedName>
</protein>
<gene>
    <name evidence="2" type="ORF">PDIGIT_LOCUS13523</name>
</gene>
<reference evidence="2" key="1">
    <citation type="submission" date="2023-01" db="EMBL/GenBank/DDBJ databases">
        <authorList>
            <person name="Van Ghelder C."/>
            <person name="Rancurel C."/>
        </authorList>
    </citation>
    <scope>NUCLEOTIDE SEQUENCE</scope>
    <source>
        <strain evidence="2">CNCM I-4278</strain>
    </source>
</reference>
<feature type="transmembrane region" description="Helical" evidence="1">
    <location>
        <begin position="74"/>
        <end position="93"/>
    </location>
</feature>
<keyword evidence="1" id="KW-1133">Transmembrane helix</keyword>
<accession>A0A9W4USJ7</accession>
<keyword evidence="3" id="KW-1185">Reference proteome</keyword>
<name>A0A9W4USJ7_9PLEO</name>
<keyword evidence="1" id="KW-0812">Transmembrane</keyword>
<sequence>MCFEDAAYPMTLACSPRNARCQGRPSLLSTLPHQVPTPSRHAHVETLILLVPQTTRPYLCSPRLPYRLISHTKYNNMIIIIIIIIIIITVSCCS</sequence>
<dbReference type="EMBL" id="CAOQHR010000010">
    <property type="protein sequence ID" value="CAI6340347.1"/>
    <property type="molecule type" value="Genomic_DNA"/>
</dbReference>
<dbReference type="AlphaFoldDB" id="A0A9W4USJ7"/>
<proteinExistence type="predicted"/>
<keyword evidence="1" id="KW-0472">Membrane</keyword>
<dbReference type="Proteomes" id="UP001152607">
    <property type="component" value="Unassembled WGS sequence"/>
</dbReference>
<evidence type="ECO:0000313" key="2">
    <source>
        <dbReference type="EMBL" id="CAI6340347.1"/>
    </source>
</evidence>
<comment type="caution">
    <text evidence="2">The sequence shown here is derived from an EMBL/GenBank/DDBJ whole genome shotgun (WGS) entry which is preliminary data.</text>
</comment>
<evidence type="ECO:0000313" key="3">
    <source>
        <dbReference type="Proteomes" id="UP001152607"/>
    </source>
</evidence>
<evidence type="ECO:0000256" key="1">
    <source>
        <dbReference type="SAM" id="Phobius"/>
    </source>
</evidence>